<sequence>MLASPPQPLRLRDGSAAAAAWNLSPGVLHLNHGSFGAVPRVTLDYQAELKNAMESDPVAWFVELPERIKQQRELLATTFGSPIEATSLIPNASAGATIIYNSIPVQHGLEIVVTNHGYGAVTMGAERLVRRWGGKVVTADIPLAANADEALAAIEAVLSERTRLIVVDQVTSSTARLLPVQQIVELARAKEILTLIDGAHVFGLYQNVFDDFAPDFWIGNLHKFACGPRGAALLVAQSELNQEIYPLIDSWGYPSSYPERFDIQGTLDQTSYLAAHRSWEFVANQWGWDKSISYMTELAEYGQDVISQAFADHTGQDHTATVGMPANALKLIKLPEGLIRNHAEADAVRDRFVREGAAEAAFTEFGGKGYLRISAHVYNTHSEYEEFAERFVPQIVSWARELN</sequence>
<dbReference type="SUPFAM" id="SSF53383">
    <property type="entry name" value="PLP-dependent transferases"/>
    <property type="match status" value="1"/>
</dbReference>
<reference evidence="3" key="1">
    <citation type="submission" date="2024-02" db="EMBL/GenBank/DDBJ databases">
        <title>Tomenella chthoni gen. nov. sp. nov., a member of the family Jonesiaceae isolated from bat guano.</title>
        <authorList>
            <person name="Miller S.L."/>
            <person name="King J."/>
            <person name="Sankaranarayanan K."/>
            <person name="Lawson P.A."/>
        </authorList>
    </citation>
    <scope>NUCLEOTIDE SEQUENCE</scope>
    <source>
        <strain evidence="3">BS-20</strain>
    </source>
</reference>
<evidence type="ECO:0000259" key="2">
    <source>
        <dbReference type="Pfam" id="PF00266"/>
    </source>
</evidence>
<feature type="domain" description="Aminotransferase class V" evidence="2">
    <location>
        <begin position="64"/>
        <end position="385"/>
    </location>
</feature>
<dbReference type="InterPro" id="IPR015421">
    <property type="entry name" value="PyrdxlP-dep_Trfase_major"/>
</dbReference>
<dbReference type="Gene3D" id="3.40.640.10">
    <property type="entry name" value="Type I PLP-dependent aspartate aminotransferase-like (Major domain)"/>
    <property type="match status" value="1"/>
</dbReference>
<dbReference type="Gene3D" id="3.90.1150.10">
    <property type="entry name" value="Aspartate Aminotransferase, domain 1"/>
    <property type="match status" value="1"/>
</dbReference>
<keyword evidence="1" id="KW-0663">Pyridoxal phosphate</keyword>
<evidence type="ECO:0000313" key="3">
    <source>
        <dbReference type="EMBL" id="XBH20432.1"/>
    </source>
</evidence>
<dbReference type="Pfam" id="PF00266">
    <property type="entry name" value="Aminotran_5"/>
    <property type="match status" value="1"/>
</dbReference>
<dbReference type="EMBL" id="CP146203">
    <property type="protein sequence ID" value="XBH20432.1"/>
    <property type="molecule type" value="Genomic_DNA"/>
</dbReference>
<dbReference type="InterPro" id="IPR015424">
    <property type="entry name" value="PyrdxlP-dep_Trfase"/>
</dbReference>
<dbReference type="PANTHER" id="PTHR43092">
    <property type="entry name" value="L-CYSTEINE DESULFHYDRASE"/>
    <property type="match status" value="1"/>
</dbReference>
<proteinExistence type="predicted"/>
<evidence type="ECO:0000256" key="1">
    <source>
        <dbReference type="ARBA" id="ARBA00022898"/>
    </source>
</evidence>
<name>A0AAU7DTR0_9MICO</name>
<keyword evidence="3" id="KW-0032">Aminotransferase</keyword>
<keyword evidence="3" id="KW-0808">Transferase</keyword>
<dbReference type="PANTHER" id="PTHR43092:SF2">
    <property type="entry name" value="HERCYNYLCYSTEINE SULFOXIDE LYASE"/>
    <property type="match status" value="1"/>
</dbReference>
<dbReference type="InterPro" id="IPR015422">
    <property type="entry name" value="PyrdxlP-dep_Trfase_small"/>
</dbReference>
<dbReference type="InterPro" id="IPR000192">
    <property type="entry name" value="Aminotrans_V_dom"/>
</dbReference>
<organism evidence="3">
    <name type="scientific">Jonesiaceae bacterium BS-20</name>
    <dbReference type="NCBI Taxonomy" id="3120821"/>
    <lineage>
        <taxon>Bacteria</taxon>
        <taxon>Bacillati</taxon>
        <taxon>Actinomycetota</taxon>
        <taxon>Actinomycetes</taxon>
        <taxon>Micrococcales</taxon>
        <taxon>Jonesiaceae</taxon>
    </lineage>
</organism>
<accession>A0AAU7DTR0</accession>
<dbReference type="AlphaFoldDB" id="A0AAU7DTR0"/>
<protein>
    <submittedName>
        <fullName evidence="3">Aminotransferase class V-fold PLP-dependent enzyme</fullName>
    </submittedName>
</protein>
<dbReference type="GO" id="GO:0008483">
    <property type="term" value="F:transaminase activity"/>
    <property type="evidence" value="ECO:0007669"/>
    <property type="project" value="UniProtKB-KW"/>
</dbReference>
<gene>
    <name evidence="3" type="ORF">V5R04_09245</name>
</gene>